<feature type="transmembrane region" description="Helical" evidence="1">
    <location>
        <begin position="27"/>
        <end position="49"/>
    </location>
</feature>
<reference evidence="3" key="1">
    <citation type="submission" date="2021-01" db="EMBL/GenBank/DDBJ databases">
        <authorList>
            <person name="Kaushik A."/>
        </authorList>
    </citation>
    <scope>NUCLEOTIDE SEQUENCE</scope>
    <source>
        <strain evidence="3">AG3-1AP</strain>
    </source>
</reference>
<keyword evidence="2" id="KW-0732">Signal</keyword>
<dbReference type="PANTHER" id="PTHR38848:SF3">
    <property type="entry name" value="G-PROTEIN COUPLED RECEPTORS FAMILY 3 PROFILE DOMAIN-CONTAINING PROTEIN"/>
    <property type="match status" value="1"/>
</dbReference>
<evidence type="ECO:0000313" key="4">
    <source>
        <dbReference type="Proteomes" id="UP000663831"/>
    </source>
</evidence>
<evidence type="ECO:0008006" key="5">
    <source>
        <dbReference type="Google" id="ProtNLM"/>
    </source>
</evidence>
<protein>
    <recommendedName>
        <fullName evidence="5">Transmembrane protein</fullName>
    </recommendedName>
</protein>
<feature type="chain" id="PRO_5034046259" description="Transmembrane protein" evidence="2">
    <location>
        <begin position="16"/>
        <end position="233"/>
    </location>
</feature>
<keyword evidence="1" id="KW-1133">Transmembrane helix</keyword>
<evidence type="ECO:0000256" key="2">
    <source>
        <dbReference type="SAM" id="SignalP"/>
    </source>
</evidence>
<name>A0A8H2WUI9_9AGAM</name>
<gene>
    <name evidence="3" type="ORF">RDB_LOCUS18901</name>
</gene>
<evidence type="ECO:0000256" key="1">
    <source>
        <dbReference type="SAM" id="Phobius"/>
    </source>
</evidence>
<sequence>MALPCLSFLCLVATASDWHACCHPSSIFLIAYDIFINLFLTGMFVVPLVRAKIRSAWLRTVAIRSIIATLIALLTTSVNCAVAYVLDGREAVWICLGGCAADITIGSVALYWALHGPGESSNSEVKGIYVSPIEDIPTFQPCILQSIAESQDNSTVSHNPSHPNNTSDTTVAVLDVCIPSLEKPKPTIQNIRHQVVFVQDPPRKRLSLSLMEEKSLSFRQRPIPLEQSHTHTT</sequence>
<feature type="signal peptide" evidence="2">
    <location>
        <begin position="1"/>
        <end position="15"/>
    </location>
</feature>
<feature type="transmembrane region" description="Helical" evidence="1">
    <location>
        <begin position="91"/>
        <end position="114"/>
    </location>
</feature>
<evidence type="ECO:0000313" key="3">
    <source>
        <dbReference type="EMBL" id="CAE6406694.1"/>
    </source>
</evidence>
<dbReference type="PANTHER" id="PTHR38848">
    <property type="entry name" value="G-PROTEIN COUPLED RECEPTORS FAMILY 3 PROFILE DOMAIN-CONTAINING PROTEIN"/>
    <property type="match status" value="1"/>
</dbReference>
<feature type="transmembrane region" description="Helical" evidence="1">
    <location>
        <begin position="61"/>
        <end position="85"/>
    </location>
</feature>
<dbReference type="EMBL" id="CAJMWV010000605">
    <property type="protein sequence ID" value="CAE6406694.1"/>
    <property type="molecule type" value="Genomic_DNA"/>
</dbReference>
<comment type="caution">
    <text evidence="3">The sequence shown here is derived from an EMBL/GenBank/DDBJ whole genome shotgun (WGS) entry which is preliminary data.</text>
</comment>
<organism evidence="3 4">
    <name type="scientific">Rhizoctonia solani</name>
    <dbReference type="NCBI Taxonomy" id="456999"/>
    <lineage>
        <taxon>Eukaryota</taxon>
        <taxon>Fungi</taxon>
        <taxon>Dikarya</taxon>
        <taxon>Basidiomycota</taxon>
        <taxon>Agaricomycotina</taxon>
        <taxon>Agaricomycetes</taxon>
        <taxon>Cantharellales</taxon>
        <taxon>Ceratobasidiaceae</taxon>
        <taxon>Rhizoctonia</taxon>
    </lineage>
</organism>
<keyword evidence="1" id="KW-0472">Membrane</keyword>
<accession>A0A8H2WUI9</accession>
<keyword evidence="1" id="KW-0812">Transmembrane</keyword>
<proteinExistence type="predicted"/>
<dbReference type="Proteomes" id="UP000663831">
    <property type="component" value="Unassembled WGS sequence"/>
</dbReference>
<dbReference type="AlphaFoldDB" id="A0A8H2WUI9"/>